<evidence type="ECO:0000313" key="1">
    <source>
        <dbReference type="EMBL" id="SDH26944.1"/>
    </source>
</evidence>
<protein>
    <submittedName>
        <fullName evidence="1">Uncharacterized protein</fullName>
    </submittedName>
</protein>
<dbReference type="EMBL" id="FNDK01000003">
    <property type="protein sequence ID" value="SDH26944.1"/>
    <property type="molecule type" value="Genomic_DNA"/>
</dbReference>
<sequence>MSSQLQGKLQDILQASIQSHEFDKAEQAVMYMKQLAEIEAFVTGDSIQTSVNKVSAAVQENRDIAVQEGFSSFRQAASEPAVLANQRKQDTLMLYYMADEKVLKFKKTPQTYAVSLDFFREFLRYLELWKGKEPFSSKTYYETFAGELKPFTTYQSSTLRQFITLLFRYCYKLNVLEKPTPPQRSRYYVNSELEAEEVIKYIAEQKILQL</sequence>
<accession>A0A1G8B1D6</accession>
<reference evidence="1 2" key="1">
    <citation type="submission" date="2016-10" db="EMBL/GenBank/DDBJ databases">
        <authorList>
            <person name="de Groot N.N."/>
        </authorList>
    </citation>
    <scope>NUCLEOTIDE SEQUENCE [LARGE SCALE GENOMIC DNA]</scope>
    <source>
        <strain evidence="1 2">DSM 21632</strain>
    </source>
</reference>
<dbReference type="AlphaFoldDB" id="A0A1G8B1D6"/>
<name>A0A1G8B1D6_9BACI</name>
<evidence type="ECO:0000313" key="2">
    <source>
        <dbReference type="Proteomes" id="UP000199163"/>
    </source>
</evidence>
<dbReference type="STRING" id="568899.SAMN05192534_103106"/>
<organism evidence="1 2">
    <name type="scientific">Alteribacillus persepolensis</name>
    <dbReference type="NCBI Taxonomy" id="568899"/>
    <lineage>
        <taxon>Bacteria</taxon>
        <taxon>Bacillati</taxon>
        <taxon>Bacillota</taxon>
        <taxon>Bacilli</taxon>
        <taxon>Bacillales</taxon>
        <taxon>Bacillaceae</taxon>
        <taxon>Alteribacillus</taxon>
    </lineage>
</organism>
<dbReference type="Proteomes" id="UP000199163">
    <property type="component" value="Unassembled WGS sequence"/>
</dbReference>
<dbReference type="OrthoDB" id="2962555at2"/>
<keyword evidence="2" id="KW-1185">Reference proteome</keyword>
<gene>
    <name evidence="1" type="ORF">SAMN05192534_103106</name>
</gene>
<proteinExistence type="predicted"/>
<dbReference type="RefSeq" id="WP_091271708.1">
    <property type="nucleotide sequence ID" value="NZ_FNDK01000003.1"/>
</dbReference>